<accession>A0A3N4UTM6</accession>
<organism evidence="8 9">
    <name type="scientific">Pacificibacter maritimus</name>
    <dbReference type="NCBI Taxonomy" id="762213"/>
    <lineage>
        <taxon>Bacteria</taxon>
        <taxon>Pseudomonadati</taxon>
        <taxon>Pseudomonadota</taxon>
        <taxon>Alphaproteobacteria</taxon>
        <taxon>Rhodobacterales</taxon>
        <taxon>Roseobacteraceae</taxon>
        <taxon>Pacificibacter</taxon>
    </lineage>
</organism>
<keyword evidence="5 6" id="KW-0472">Membrane</keyword>
<evidence type="ECO:0000256" key="1">
    <source>
        <dbReference type="ARBA" id="ARBA00004141"/>
    </source>
</evidence>
<dbReference type="EMBL" id="RKQK01000001">
    <property type="protein sequence ID" value="RPE72055.1"/>
    <property type="molecule type" value="Genomic_DNA"/>
</dbReference>
<feature type="transmembrane region" description="Helical" evidence="6">
    <location>
        <begin position="263"/>
        <end position="281"/>
    </location>
</feature>
<dbReference type="Pfam" id="PF00892">
    <property type="entry name" value="EamA"/>
    <property type="match status" value="2"/>
</dbReference>
<feature type="domain" description="EamA" evidence="7">
    <location>
        <begin position="150"/>
        <end position="280"/>
    </location>
</feature>
<reference evidence="8 9" key="1">
    <citation type="submission" date="2018-11" db="EMBL/GenBank/DDBJ databases">
        <title>Genomic Encyclopedia of Type Strains, Phase IV (KMG-IV): sequencing the most valuable type-strain genomes for metagenomic binning, comparative biology and taxonomic classification.</title>
        <authorList>
            <person name="Goeker M."/>
        </authorList>
    </citation>
    <scope>NUCLEOTIDE SEQUENCE [LARGE SCALE GENOMIC DNA]</scope>
    <source>
        <strain evidence="8 9">DSM 104731</strain>
    </source>
</reference>
<dbReference type="OrthoDB" id="7374604at2"/>
<dbReference type="PANTHER" id="PTHR22911:SF6">
    <property type="entry name" value="SOLUTE CARRIER FAMILY 35 MEMBER G1"/>
    <property type="match status" value="1"/>
</dbReference>
<evidence type="ECO:0000313" key="8">
    <source>
        <dbReference type="EMBL" id="RPE72055.1"/>
    </source>
</evidence>
<keyword evidence="4 6" id="KW-1133">Transmembrane helix</keyword>
<dbReference type="InterPro" id="IPR037185">
    <property type="entry name" value="EmrE-like"/>
</dbReference>
<feature type="transmembrane region" description="Helical" evidence="6">
    <location>
        <begin position="12"/>
        <end position="32"/>
    </location>
</feature>
<evidence type="ECO:0000256" key="5">
    <source>
        <dbReference type="ARBA" id="ARBA00023136"/>
    </source>
</evidence>
<name>A0A3N4UTM6_9RHOB</name>
<dbReference type="AlphaFoldDB" id="A0A3N4UTM6"/>
<feature type="transmembrane region" description="Helical" evidence="6">
    <location>
        <begin position="151"/>
        <end position="169"/>
    </location>
</feature>
<dbReference type="GO" id="GO:0016020">
    <property type="term" value="C:membrane"/>
    <property type="evidence" value="ECO:0007669"/>
    <property type="project" value="UniProtKB-SubCell"/>
</dbReference>
<comment type="subcellular location">
    <subcellularLocation>
        <location evidence="1">Membrane</location>
        <topology evidence="1">Multi-pass membrane protein</topology>
    </subcellularLocation>
</comment>
<proteinExistence type="inferred from homology"/>
<evidence type="ECO:0000256" key="4">
    <source>
        <dbReference type="ARBA" id="ARBA00022989"/>
    </source>
</evidence>
<feature type="transmembrane region" description="Helical" evidence="6">
    <location>
        <begin position="69"/>
        <end position="90"/>
    </location>
</feature>
<comment type="similarity">
    <text evidence="2">Belongs to the drug/metabolite transporter (DMT) superfamily. 10 TMS drug/metabolite exporter (DME) (TC 2.A.7.3) family.</text>
</comment>
<feature type="transmembrane region" description="Helical" evidence="6">
    <location>
        <begin position="38"/>
        <end position="57"/>
    </location>
</feature>
<dbReference type="InterPro" id="IPR000620">
    <property type="entry name" value="EamA_dom"/>
</dbReference>
<feature type="transmembrane region" description="Helical" evidence="6">
    <location>
        <begin position="127"/>
        <end position="145"/>
    </location>
</feature>
<feature type="transmembrane region" description="Helical" evidence="6">
    <location>
        <begin position="237"/>
        <end position="257"/>
    </location>
</feature>
<feature type="domain" description="EamA" evidence="7">
    <location>
        <begin position="10"/>
        <end position="141"/>
    </location>
</feature>
<comment type="caution">
    <text evidence="8">The sequence shown here is derived from an EMBL/GenBank/DDBJ whole genome shotgun (WGS) entry which is preliminary data.</text>
</comment>
<gene>
    <name evidence="8" type="ORF">EDD53_1197</name>
</gene>
<protein>
    <submittedName>
        <fullName evidence="8">EamA domain-containing membrane protein RarD</fullName>
    </submittedName>
</protein>
<keyword evidence="3 6" id="KW-0812">Transmembrane</keyword>
<dbReference type="PANTHER" id="PTHR22911">
    <property type="entry name" value="ACYL-MALONYL CONDENSING ENZYME-RELATED"/>
    <property type="match status" value="1"/>
</dbReference>
<sequence length="297" mass="32105">MTSIQTRPMAGILWMFATTLCFVTMNILVKYVGTGLPVTQAAFLRFALGVVFLVPMLGSVRKAVFTREVFGLIALRGGIHAIAMVLWFYAMTRIPIAEVTAMNFMNPIYVTLGAVVLFGEKIAAPRIIALIMAIIGGVVILRPGLREIDSGHIAMVFAAMFIAGSYLTASVLSKRLPASVVVFSLSIIVPLFLAPFAIAQWQTPTLTQLGLLFATSFFATFAHYCMTRAFACAPMSVIQPVSFLQLLWATIAGVALFGEGIDLFVICGGLMIIGAVTVISIREARAEKRLRSVKSIT</sequence>
<evidence type="ECO:0000256" key="6">
    <source>
        <dbReference type="SAM" id="Phobius"/>
    </source>
</evidence>
<dbReference type="Proteomes" id="UP000269689">
    <property type="component" value="Unassembled WGS sequence"/>
</dbReference>
<evidence type="ECO:0000256" key="2">
    <source>
        <dbReference type="ARBA" id="ARBA00009853"/>
    </source>
</evidence>
<keyword evidence="9" id="KW-1185">Reference proteome</keyword>
<evidence type="ECO:0000256" key="3">
    <source>
        <dbReference type="ARBA" id="ARBA00022692"/>
    </source>
</evidence>
<evidence type="ECO:0000313" key="9">
    <source>
        <dbReference type="Proteomes" id="UP000269689"/>
    </source>
</evidence>
<dbReference type="Gene3D" id="1.10.3730.20">
    <property type="match status" value="1"/>
</dbReference>
<evidence type="ECO:0000259" key="7">
    <source>
        <dbReference type="Pfam" id="PF00892"/>
    </source>
</evidence>
<feature type="transmembrane region" description="Helical" evidence="6">
    <location>
        <begin position="176"/>
        <end position="199"/>
    </location>
</feature>
<feature type="transmembrane region" description="Helical" evidence="6">
    <location>
        <begin position="96"/>
        <end position="118"/>
    </location>
</feature>
<dbReference type="SUPFAM" id="SSF103481">
    <property type="entry name" value="Multidrug resistance efflux transporter EmrE"/>
    <property type="match status" value="2"/>
</dbReference>
<feature type="transmembrane region" description="Helical" evidence="6">
    <location>
        <begin position="205"/>
        <end position="225"/>
    </location>
</feature>